<keyword evidence="3" id="KW-1185">Reference proteome</keyword>
<dbReference type="InterPro" id="IPR057965">
    <property type="entry name" value="STEEP1_dom"/>
</dbReference>
<feature type="domain" description="STEEP1" evidence="1">
    <location>
        <begin position="14"/>
        <end position="145"/>
    </location>
</feature>
<accession>A0A6A6V8H5</accession>
<reference evidence="2" key="1">
    <citation type="journal article" date="2020" name="Stud. Mycol.">
        <title>101 Dothideomycetes genomes: a test case for predicting lifestyles and emergence of pathogens.</title>
        <authorList>
            <person name="Haridas S."/>
            <person name="Albert R."/>
            <person name="Binder M."/>
            <person name="Bloem J."/>
            <person name="Labutti K."/>
            <person name="Salamov A."/>
            <person name="Andreopoulos B."/>
            <person name="Baker S."/>
            <person name="Barry K."/>
            <person name="Bills G."/>
            <person name="Bluhm B."/>
            <person name="Cannon C."/>
            <person name="Castanera R."/>
            <person name="Culley D."/>
            <person name="Daum C."/>
            <person name="Ezra D."/>
            <person name="Gonzalez J."/>
            <person name="Henrissat B."/>
            <person name="Kuo A."/>
            <person name="Liang C."/>
            <person name="Lipzen A."/>
            <person name="Lutzoni F."/>
            <person name="Magnuson J."/>
            <person name="Mondo S."/>
            <person name="Nolan M."/>
            <person name="Ohm R."/>
            <person name="Pangilinan J."/>
            <person name="Park H.-J."/>
            <person name="Ramirez L."/>
            <person name="Alfaro M."/>
            <person name="Sun H."/>
            <person name="Tritt A."/>
            <person name="Yoshinaga Y."/>
            <person name="Zwiers L.-H."/>
            <person name="Turgeon B."/>
            <person name="Goodwin S."/>
            <person name="Spatafora J."/>
            <person name="Crous P."/>
            <person name="Grigoriev I."/>
        </authorList>
    </citation>
    <scope>NUCLEOTIDE SEQUENCE</scope>
    <source>
        <strain evidence="2">CBS 119925</strain>
    </source>
</reference>
<evidence type="ECO:0000259" key="1">
    <source>
        <dbReference type="Pfam" id="PF25809"/>
    </source>
</evidence>
<evidence type="ECO:0000313" key="3">
    <source>
        <dbReference type="Proteomes" id="UP000799440"/>
    </source>
</evidence>
<sequence length="147" mass="16390">PRTTSAEKLSLAASDTVYTYHCHCTHLLLATTTPLPALPVRQNSLDKAHIMPLPPAPTAHTRFSQEPKAVNHYGLLLSTALDGSAEMMQTDDGYEKRYLQRCGRCNVPVGYHLDWLQFEQKEKSGRREDLVYLFPGGLVSTSEMVMG</sequence>
<dbReference type="EMBL" id="MU006578">
    <property type="protein sequence ID" value="KAF2746196.1"/>
    <property type="molecule type" value="Genomic_DNA"/>
</dbReference>
<name>A0A6A6V8H5_9PLEO</name>
<dbReference type="AlphaFoldDB" id="A0A6A6V8H5"/>
<protein>
    <recommendedName>
        <fullName evidence="1">STEEP1 domain-containing protein</fullName>
    </recommendedName>
</protein>
<gene>
    <name evidence="2" type="ORF">M011DRAFT_379591</name>
</gene>
<proteinExistence type="predicted"/>
<organism evidence="2 3">
    <name type="scientific">Sporormia fimetaria CBS 119925</name>
    <dbReference type="NCBI Taxonomy" id="1340428"/>
    <lineage>
        <taxon>Eukaryota</taxon>
        <taxon>Fungi</taxon>
        <taxon>Dikarya</taxon>
        <taxon>Ascomycota</taxon>
        <taxon>Pezizomycotina</taxon>
        <taxon>Dothideomycetes</taxon>
        <taxon>Pleosporomycetidae</taxon>
        <taxon>Pleosporales</taxon>
        <taxon>Sporormiaceae</taxon>
        <taxon>Sporormia</taxon>
    </lineage>
</organism>
<dbReference type="Proteomes" id="UP000799440">
    <property type="component" value="Unassembled WGS sequence"/>
</dbReference>
<dbReference type="OrthoDB" id="418131at2759"/>
<feature type="non-terminal residue" evidence="2">
    <location>
        <position position="147"/>
    </location>
</feature>
<feature type="non-terminal residue" evidence="2">
    <location>
        <position position="1"/>
    </location>
</feature>
<dbReference type="Pfam" id="PF25809">
    <property type="entry name" value="STEEP1"/>
    <property type="match status" value="1"/>
</dbReference>
<evidence type="ECO:0000313" key="2">
    <source>
        <dbReference type="EMBL" id="KAF2746196.1"/>
    </source>
</evidence>